<evidence type="ECO:0000313" key="3">
    <source>
        <dbReference type="EMBL" id="QDT15600.1"/>
    </source>
</evidence>
<dbReference type="SUPFAM" id="SSF52317">
    <property type="entry name" value="Class I glutamine amidotransferase-like"/>
    <property type="match status" value="1"/>
</dbReference>
<dbReference type="InterPro" id="IPR029062">
    <property type="entry name" value="Class_I_gatase-like"/>
</dbReference>
<dbReference type="AlphaFoldDB" id="A0A517P894"/>
<proteinExistence type="predicted"/>
<dbReference type="Proteomes" id="UP000318741">
    <property type="component" value="Chromosome"/>
</dbReference>
<feature type="domain" description="DUF4350" evidence="2">
    <location>
        <begin position="39"/>
        <end position="219"/>
    </location>
</feature>
<name>A0A517P894_9PLAN</name>
<organism evidence="3 4">
    <name type="scientific">Alienimonas californiensis</name>
    <dbReference type="NCBI Taxonomy" id="2527989"/>
    <lineage>
        <taxon>Bacteria</taxon>
        <taxon>Pseudomonadati</taxon>
        <taxon>Planctomycetota</taxon>
        <taxon>Planctomycetia</taxon>
        <taxon>Planctomycetales</taxon>
        <taxon>Planctomycetaceae</taxon>
        <taxon>Alienimonas</taxon>
    </lineage>
</organism>
<dbReference type="KEGG" id="acaf:CA12_16850"/>
<protein>
    <recommendedName>
        <fullName evidence="2">DUF4350 domain-containing protein</fullName>
    </recommendedName>
</protein>
<keyword evidence="4" id="KW-1185">Reference proteome</keyword>
<dbReference type="EMBL" id="CP036265">
    <property type="protein sequence ID" value="QDT15600.1"/>
    <property type="molecule type" value="Genomic_DNA"/>
</dbReference>
<reference evidence="3 4" key="1">
    <citation type="submission" date="2019-02" db="EMBL/GenBank/DDBJ databases">
        <title>Deep-cultivation of Planctomycetes and their phenomic and genomic characterization uncovers novel biology.</title>
        <authorList>
            <person name="Wiegand S."/>
            <person name="Jogler M."/>
            <person name="Boedeker C."/>
            <person name="Pinto D."/>
            <person name="Vollmers J."/>
            <person name="Rivas-Marin E."/>
            <person name="Kohn T."/>
            <person name="Peeters S.H."/>
            <person name="Heuer A."/>
            <person name="Rast P."/>
            <person name="Oberbeckmann S."/>
            <person name="Bunk B."/>
            <person name="Jeske O."/>
            <person name="Meyerdierks A."/>
            <person name="Storesund J.E."/>
            <person name="Kallscheuer N."/>
            <person name="Luecker S."/>
            <person name="Lage O.M."/>
            <person name="Pohl T."/>
            <person name="Merkel B.J."/>
            <person name="Hornburger P."/>
            <person name="Mueller R.-W."/>
            <person name="Bruemmer F."/>
            <person name="Labrenz M."/>
            <person name="Spormann A.M."/>
            <person name="Op den Camp H."/>
            <person name="Overmann J."/>
            <person name="Amann R."/>
            <person name="Jetten M.S.M."/>
            <person name="Mascher T."/>
            <person name="Medema M.H."/>
            <person name="Devos D.P."/>
            <person name="Kaster A.-K."/>
            <person name="Ovreas L."/>
            <person name="Rohde M."/>
            <person name="Galperin M.Y."/>
            <person name="Jogler C."/>
        </authorList>
    </citation>
    <scope>NUCLEOTIDE SEQUENCE [LARGE SCALE GENOMIC DNA]</scope>
    <source>
        <strain evidence="3 4">CA12</strain>
    </source>
</reference>
<keyword evidence="1" id="KW-0732">Signal</keyword>
<feature type="chain" id="PRO_5021740541" description="DUF4350 domain-containing protein" evidence="1">
    <location>
        <begin position="29"/>
        <end position="393"/>
    </location>
</feature>
<dbReference type="InterPro" id="IPR025646">
    <property type="entry name" value="DUF4350"/>
</dbReference>
<accession>A0A517P894</accession>
<evidence type="ECO:0000256" key="1">
    <source>
        <dbReference type="SAM" id="SignalP"/>
    </source>
</evidence>
<evidence type="ECO:0000313" key="4">
    <source>
        <dbReference type="Proteomes" id="UP000318741"/>
    </source>
</evidence>
<gene>
    <name evidence="3" type="ORF">CA12_16850</name>
</gene>
<sequence precursor="true">MTRVPLGARDAAWATACVLALLAQFAPADWRPALPDDTRSPAPEGQKALVLLAERAGYETVRRESPLAVVAGEETPADTLLVVLGPARELTGGEEDVLEEWVSDGGGLLFATREGRSLDLGPLGRVEGNGGEDVGRLEGAEPSLAAGLDSTGLKLFWPYGGTVEGAGEALVKAGANDEDRVALTQTWRGGTAVLAAGSAGFSNRSLAWGDNAALAFRLLERAANGRRRIVFDESLNLTGTPKTVALLLDPELRPLTLHLCLLALLWGWWRGRAFGPPLPDPDPPRRTLTDHTDAAGDLAWRTGDGAGVVGWYRRAVARDLRLPADAKERAKRAEALAVAAGRDPAAVRDLFARLAAVDARTQPGMKTAMKRRAAAGLIRELAALRADAGRRRR</sequence>
<evidence type="ECO:0000259" key="2">
    <source>
        <dbReference type="Pfam" id="PF14258"/>
    </source>
</evidence>
<dbReference type="Pfam" id="PF14258">
    <property type="entry name" value="DUF4350"/>
    <property type="match status" value="1"/>
</dbReference>
<feature type="signal peptide" evidence="1">
    <location>
        <begin position="1"/>
        <end position="28"/>
    </location>
</feature>